<dbReference type="EMBL" id="FPIZ01000028">
    <property type="protein sequence ID" value="SFW86104.1"/>
    <property type="molecule type" value="Genomic_DNA"/>
</dbReference>
<dbReference type="PANTHER" id="PTHR23028">
    <property type="entry name" value="ACETYLTRANSFERASE"/>
    <property type="match status" value="1"/>
</dbReference>
<dbReference type="PANTHER" id="PTHR23028:SF134">
    <property type="entry name" value="PUTATIVE (AFU_ORTHOLOGUE AFUA_4G08520)-RELATED"/>
    <property type="match status" value="1"/>
</dbReference>
<feature type="transmembrane region" description="Helical" evidence="1">
    <location>
        <begin position="294"/>
        <end position="311"/>
    </location>
</feature>
<dbReference type="GO" id="GO:0016747">
    <property type="term" value="F:acyltransferase activity, transferring groups other than amino-acyl groups"/>
    <property type="evidence" value="ECO:0007669"/>
    <property type="project" value="InterPro"/>
</dbReference>
<dbReference type="AlphaFoldDB" id="A0A1K1SNW2"/>
<feature type="transmembrane region" description="Helical" evidence="1">
    <location>
        <begin position="117"/>
        <end position="136"/>
    </location>
</feature>
<feature type="transmembrane region" description="Helical" evidence="1">
    <location>
        <begin position="20"/>
        <end position="38"/>
    </location>
</feature>
<feature type="domain" description="Acyltransferase 3" evidence="2">
    <location>
        <begin position="16"/>
        <end position="340"/>
    </location>
</feature>
<feature type="transmembrane region" description="Helical" evidence="1">
    <location>
        <begin position="233"/>
        <end position="251"/>
    </location>
</feature>
<evidence type="ECO:0000313" key="4">
    <source>
        <dbReference type="Proteomes" id="UP000183788"/>
    </source>
</evidence>
<keyword evidence="1" id="KW-1133">Transmembrane helix</keyword>
<feature type="transmembrane region" description="Helical" evidence="1">
    <location>
        <begin position="88"/>
        <end position="105"/>
    </location>
</feature>
<dbReference type="Pfam" id="PF01757">
    <property type="entry name" value="Acyl_transf_3"/>
    <property type="match status" value="1"/>
</dbReference>
<dbReference type="GO" id="GO:0016787">
    <property type="term" value="F:hydrolase activity"/>
    <property type="evidence" value="ECO:0007669"/>
    <property type="project" value="UniProtKB-KW"/>
</dbReference>
<evidence type="ECO:0000259" key="2">
    <source>
        <dbReference type="Pfam" id="PF01757"/>
    </source>
</evidence>
<gene>
    <name evidence="3" type="ORF">SAMN05661012_05837</name>
</gene>
<evidence type="ECO:0000256" key="1">
    <source>
        <dbReference type="SAM" id="Phobius"/>
    </source>
</evidence>
<reference evidence="3 4" key="1">
    <citation type="submission" date="2016-11" db="EMBL/GenBank/DDBJ databases">
        <authorList>
            <person name="Jaros S."/>
            <person name="Januszkiewicz K."/>
            <person name="Wedrychowicz H."/>
        </authorList>
    </citation>
    <scope>NUCLEOTIDE SEQUENCE [LARGE SCALE GENOMIC DNA]</scope>
    <source>
        <strain evidence="3 4">DSM 784</strain>
    </source>
</reference>
<organism evidence="3 4">
    <name type="scientific">Chitinophaga sancti</name>
    <dbReference type="NCBI Taxonomy" id="1004"/>
    <lineage>
        <taxon>Bacteria</taxon>
        <taxon>Pseudomonadati</taxon>
        <taxon>Bacteroidota</taxon>
        <taxon>Chitinophagia</taxon>
        <taxon>Chitinophagales</taxon>
        <taxon>Chitinophagaceae</taxon>
        <taxon>Chitinophaga</taxon>
    </lineage>
</organism>
<dbReference type="InterPro" id="IPR050879">
    <property type="entry name" value="Acyltransferase_3"/>
</dbReference>
<keyword evidence="1" id="KW-0812">Transmembrane</keyword>
<protein>
    <submittedName>
        <fullName evidence="3">Peptidoglycan/LPS O-acetylase OafA/YrhL, contains acyltransferase and SGNH-hydrolase domains</fullName>
    </submittedName>
</protein>
<evidence type="ECO:0000313" key="3">
    <source>
        <dbReference type="EMBL" id="SFW86104.1"/>
    </source>
</evidence>
<feature type="transmembrane region" description="Helical" evidence="1">
    <location>
        <begin position="323"/>
        <end position="343"/>
    </location>
</feature>
<proteinExistence type="predicted"/>
<name>A0A1K1SNW2_9BACT</name>
<sequence length="358" mass="39898">MAMSGDVLKSKQHYEILDGLRGVAAFAVVTFHFMEIVISDYSRNFIGHGFLAVDFFFCLSGFVIAYAYDSRIGSMGLKQFFISRLIRLHPLVVLGTVLGLIGFLWDPFTPTPAGYGVGKITLLFLTGILMIPYPVVAERWLNNFNLNAPSWSLFWEYVANIVYGLLLWKLPRRVLLVLLCIAAAGLVYVGYTAGNMMGGWSGGTFWQGGARISYGFLAGMLVYRYHIIISNKLGFIGLSVLLLAALMMPHFKYNWLAETGVVMLYFPLLVALGAGAGLHSAVQGLCNFLGKLSYPLYMTHYMVMFVFSGYLLKYKPDNAQITWIVIIGLILLVGFAWLVMVLFDTPVRKYLTSLRGNS</sequence>
<dbReference type="OrthoDB" id="9796461at2"/>
<keyword evidence="3" id="KW-0012">Acyltransferase</keyword>
<keyword evidence="1" id="KW-0472">Membrane</keyword>
<feature type="transmembrane region" description="Helical" evidence="1">
    <location>
        <begin position="263"/>
        <end position="282"/>
    </location>
</feature>
<dbReference type="InterPro" id="IPR002656">
    <property type="entry name" value="Acyl_transf_3_dom"/>
</dbReference>
<feature type="transmembrane region" description="Helical" evidence="1">
    <location>
        <begin position="175"/>
        <end position="193"/>
    </location>
</feature>
<dbReference type="STRING" id="1004.SAMN05661012_05837"/>
<dbReference type="Proteomes" id="UP000183788">
    <property type="component" value="Unassembled WGS sequence"/>
</dbReference>
<keyword evidence="3" id="KW-0378">Hydrolase</keyword>
<keyword evidence="3" id="KW-0808">Transferase</keyword>
<accession>A0A1K1SNW2</accession>
<feature type="transmembrane region" description="Helical" evidence="1">
    <location>
        <begin position="45"/>
        <end position="68"/>
    </location>
</feature>
<feature type="transmembrane region" description="Helical" evidence="1">
    <location>
        <begin position="148"/>
        <end position="168"/>
    </location>
</feature>